<evidence type="ECO:0000313" key="11">
    <source>
        <dbReference type="EMBL" id="GAO49234.1"/>
    </source>
</evidence>
<gene>
    <name evidence="11" type="ORF">G7K_3388-t1</name>
</gene>
<accession>A0A0E9NHC3</accession>
<keyword evidence="6" id="KW-0479">Metal-binding</keyword>
<evidence type="ECO:0000256" key="8">
    <source>
        <dbReference type="SAM" id="MobiDB-lite"/>
    </source>
</evidence>
<feature type="region of interest" description="Disordered" evidence="8">
    <location>
        <begin position="1"/>
        <end position="77"/>
    </location>
</feature>
<sequence length="529" mass="61182">MRRVRSIHTAAANVAEQLGQPPARPQNRWPSSKIMPSAARQYPPPDRPPRSTTSSIPAYPPSVHRQRKPAEVPPHSDNYISTMQYLARLLDVQDRRQMDQNNVLRRLQKYPVSRVVADLPSVQRQRLLDKAESEQWIKLMRHMTDEGDWEEYIVLGPRGTEFLETANKPLSNAPHAPISYQYAAQLTDYCTREVMAVLPTESDRHKSHELVKIMQSVVEKRFPDYGLVVCLFGSAGSQLEVRGSDVDICLRSSKWKPVDKEELFGFVNRLKNAIRPHGMTVTQTVLRSKSPLLKIWIDQLKLHCDLTLPFDSGYALENTNLIRSYCDIDPRVRPLITMIKTFAKRRFINNAATDGTLNSYSLVLMIIAYLQMLRQPILPVLQQEKPTRIRTYKENGKDIELSYCDKIGPFKERARLNKMSIGELLYGWFAFYSEVRTPDGHRYDQHILSIRTGTALDKFSIGSVYKSVDGRRMDKSMSRPLVIEEPFMQWNTAAAVSEYGMKWVLSEFNRAYRMLRFEELPERIFSTRW</sequence>
<dbReference type="Gene3D" id="1.10.1410.10">
    <property type="match status" value="1"/>
</dbReference>
<evidence type="ECO:0000259" key="10">
    <source>
        <dbReference type="Pfam" id="PF22600"/>
    </source>
</evidence>
<dbReference type="PANTHER" id="PTHR12271:SF113">
    <property type="entry name" value="POLY(A) RNA POLYMERASE CID11"/>
    <property type="match status" value="1"/>
</dbReference>
<dbReference type="Pfam" id="PF22600">
    <property type="entry name" value="MTPAP-like_central"/>
    <property type="match status" value="1"/>
</dbReference>
<dbReference type="SUPFAM" id="SSF81301">
    <property type="entry name" value="Nucleotidyltransferase"/>
    <property type="match status" value="1"/>
</dbReference>
<dbReference type="GO" id="GO:1990817">
    <property type="term" value="F:poly(A) RNA polymerase activity"/>
    <property type="evidence" value="ECO:0007669"/>
    <property type="project" value="UniProtKB-EC"/>
</dbReference>
<dbReference type="EC" id="2.7.7.19" evidence="4"/>
<dbReference type="InterPro" id="IPR043519">
    <property type="entry name" value="NT_sf"/>
</dbReference>
<keyword evidence="7" id="KW-0460">Magnesium</keyword>
<dbReference type="GO" id="GO:0046872">
    <property type="term" value="F:metal ion binding"/>
    <property type="evidence" value="ECO:0007669"/>
    <property type="project" value="UniProtKB-KW"/>
</dbReference>
<dbReference type="Pfam" id="PF03828">
    <property type="entry name" value="PAP_assoc"/>
    <property type="match status" value="1"/>
</dbReference>
<protein>
    <recommendedName>
        <fullName evidence="4">polynucleotide adenylyltransferase</fullName>
        <ecNumber evidence="4">2.7.7.19</ecNumber>
    </recommendedName>
</protein>
<comment type="caution">
    <text evidence="11">The sequence shown here is derived from an EMBL/GenBank/DDBJ whole genome shotgun (WGS) entry which is preliminary data.</text>
</comment>
<dbReference type="Gene3D" id="3.30.460.10">
    <property type="entry name" value="Beta Polymerase, domain 2"/>
    <property type="match status" value="1"/>
</dbReference>
<name>A0A0E9NHC3_SAICN</name>
<reference evidence="11 12" key="3">
    <citation type="journal article" date="2015" name="Genome Announc.">
        <title>Draft Genome Sequence of the Archiascomycetous Yeast Saitoella complicata.</title>
        <authorList>
            <person name="Yamauchi K."/>
            <person name="Kondo S."/>
            <person name="Hamamoto M."/>
            <person name="Takahashi Y."/>
            <person name="Ogura Y."/>
            <person name="Hayashi T."/>
            <person name="Nishida H."/>
        </authorList>
    </citation>
    <scope>NUCLEOTIDE SEQUENCE [LARGE SCALE GENOMIC DNA]</scope>
    <source>
        <strain evidence="11 12">NRRL Y-17804</strain>
    </source>
</reference>
<evidence type="ECO:0000256" key="6">
    <source>
        <dbReference type="ARBA" id="ARBA00022723"/>
    </source>
</evidence>
<evidence type="ECO:0000256" key="3">
    <source>
        <dbReference type="ARBA" id="ARBA00008593"/>
    </source>
</evidence>
<keyword evidence="12" id="KW-1185">Reference proteome</keyword>
<dbReference type="InterPro" id="IPR002058">
    <property type="entry name" value="PAP_assoc"/>
</dbReference>
<comment type="similarity">
    <text evidence="3">Belongs to the DNA polymerase type-B-like family.</text>
</comment>
<dbReference type="GO" id="GO:0031123">
    <property type="term" value="P:RNA 3'-end processing"/>
    <property type="evidence" value="ECO:0007669"/>
    <property type="project" value="TreeGrafter"/>
</dbReference>
<dbReference type="EMBL" id="BACD03000021">
    <property type="protein sequence ID" value="GAO49234.1"/>
    <property type="molecule type" value="Genomic_DNA"/>
</dbReference>
<evidence type="ECO:0000256" key="2">
    <source>
        <dbReference type="ARBA" id="ARBA00001946"/>
    </source>
</evidence>
<dbReference type="InterPro" id="IPR054708">
    <property type="entry name" value="MTPAP-like_central"/>
</dbReference>
<feature type="domain" description="Poly(A) RNA polymerase mitochondrial-like central palm" evidence="10">
    <location>
        <begin position="194"/>
        <end position="326"/>
    </location>
</feature>
<dbReference type="STRING" id="698492.A0A0E9NHC3"/>
<comment type="cofactor">
    <cofactor evidence="1">
        <name>Mn(2+)</name>
        <dbReference type="ChEBI" id="CHEBI:29035"/>
    </cofactor>
</comment>
<dbReference type="PANTHER" id="PTHR12271">
    <property type="entry name" value="POLY A POLYMERASE CID PAP -RELATED"/>
    <property type="match status" value="1"/>
</dbReference>
<evidence type="ECO:0000259" key="9">
    <source>
        <dbReference type="Pfam" id="PF03828"/>
    </source>
</evidence>
<reference evidence="11 12" key="1">
    <citation type="journal article" date="2011" name="J. Gen. Appl. Microbiol.">
        <title>Draft genome sequencing of the enigmatic yeast Saitoella complicata.</title>
        <authorList>
            <person name="Nishida H."/>
            <person name="Hamamoto M."/>
            <person name="Sugiyama J."/>
        </authorList>
    </citation>
    <scope>NUCLEOTIDE SEQUENCE [LARGE SCALE GENOMIC DNA]</scope>
    <source>
        <strain evidence="11 12">NRRL Y-17804</strain>
    </source>
</reference>
<evidence type="ECO:0000256" key="1">
    <source>
        <dbReference type="ARBA" id="ARBA00001936"/>
    </source>
</evidence>
<keyword evidence="5" id="KW-0808">Transferase</keyword>
<dbReference type="CDD" id="cd05402">
    <property type="entry name" value="NT_PAP_TUTase"/>
    <property type="match status" value="1"/>
</dbReference>
<dbReference type="AlphaFoldDB" id="A0A0E9NHC3"/>
<reference evidence="11 12" key="2">
    <citation type="journal article" date="2014" name="J. Gen. Appl. Microbiol.">
        <title>The early diverging ascomycetous budding yeast Saitoella complicata has three histone deacetylases belonging to the Clr6, Hos2, and Rpd3 lineages.</title>
        <authorList>
            <person name="Nishida H."/>
            <person name="Matsumoto T."/>
            <person name="Kondo S."/>
            <person name="Hamamoto M."/>
            <person name="Yoshikawa H."/>
        </authorList>
    </citation>
    <scope>NUCLEOTIDE SEQUENCE [LARGE SCALE GENOMIC DNA]</scope>
    <source>
        <strain evidence="11 12">NRRL Y-17804</strain>
    </source>
</reference>
<evidence type="ECO:0000256" key="4">
    <source>
        <dbReference type="ARBA" id="ARBA00012388"/>
    </source>
</evidence>
<dbReference type="GO" id="GO:0010605">
    <property type="term" value="P:negative regulation of macromolecule metabolic process"/>
    <property type="evidence" value="ECO:0007669"/>
    <property type="project" value="UniProtKB-ARBA"/>
</dbReference>
<comment type="cofactor">
    <cofactor evidence="2">
        <name>Mg(2+)</name>
        <dbReference type="ChEBI" id="CHEBI:18420"/>
    </cofactor>
</comment>
<evidence type="ECO:0000313" key="12">
    <source>
        <dbReference type="Proteomes" id="UP000033140"/>
    </source>
</evidence>
<evidence type="ECO:0000256" key="7">
    <source>
        <dbReference type="ARBA" id="ARBA00022842"/>
    </source>
</evidence>
<dbReference type="SUPFAM" id="SSF81631">
    <property type="entry name" value="PAP/OAS1 substrate-binding domain"/>
    <property type="match status" value="1"/>
</dbReference>
<organism evidence="11 12">
    <name type="scientific">Saitoella complicata (strain BCRC 22490 / CBS 7301 / JCM 7358 / NBRC 10748 / NRRL Y-17804)</name>
    <dbReference type="NCBI Taxonomy" id="698492"/>
    <lineage>
        <taxon>Eukaryota</taxon>
        <taxon>Fungi</taxon>
        <taxon>Dikarya</taxon>
        <taxon>Ascomycota</taxon>
        <taxon>Taphrinomycotina</taxon>
        <taxon>Taphrinomycotina incertae sedis</taxon>
        <taxon>Saitoella</taxon>
    </lineage>
</organism>
<feature type="domain" description="PAP-associated" evidence="9">
    <location>
        <begin position="420"/>
        <end position="488"/>
    </location>
</feature>
<dbReference type="Proteomes" id="UP000033140">
    <property type="component" value="Unassembled WGS sequence"/>
</dbReference>
<evidence type="ECO:0000256" key="5">
    <source>
        <dbReference type="ARBA" id="ARBA00022679"/>
    </source>
</evidence>
<proteinExistence type="inferred from homology"/>